<dbReference type="EMBL" id="CAFAZY010000110">
    <property type="protein sequence ID" value="CAB4843906.1"/>
    <property type="molecule type" value="Genomic_DNA"/>
</dbReference>
<protein>
    <submittedName>
        <fullName evidence="1">Unannotated protein</fullName>
    </submittedName>
</protein>
<evidence type="ECO:0000313" key="1">
    <source>
        <dbReference type="EMBL" id="CAB4843906.1"/>
    </source>
</evidence>
<reference evidence="1" key="1">
    <citation type="submission" date="2020-05" db="EMBL/GenBank/DDBJ databases">
        <authorList>
            <person name="Chiriac C."/>
            <person name="Salcher M."/>
            <person name="Ghai R."/>
            <person name="Kavagutti S V."/>
        </authorList>
    </citation>
    <scope>NUCLEOTIDE SEQUENCE</scope>
</reference>
<proteinExistence type="predicted"/>
<accession>A0A6J7BEG7</accession>
<gene>
    <name evidence="1" type="ORF">UFOPK3255_00814</name>
</gene>
<name>A0A6J7BEG7_9ZZZZ</name>
<sequence>MAPCDLAARPEISKPSISICDAIHGAISSFLPVKILITPAGTSLVAITSAKLIAESGALVLAKTTIVFPPTMIGAIASIKPSSDGTSGAIAAITPMLSGTVKL</sequence>
<organism evidence="1">
    <name type="scientific">freshwater metagenome</name>
    <dbReference type="NCBI Taxonomy" id="449393"/>
    <lineage>
        <taxon>unclassified sequences</taxon>
        <taxon>metagenomes</taxon>
        <taxon>ecological metagenomes</taxon>
    </lineage>
</organism>
<dbReference type="AlphaFoldDB" id="A0A6J7BEG7"/>